<dbReference type="Pfam" id="PF13639">
    <property type="entry name" value="zf-RING_2"/>
    <property type="match status" value="1"/>
</dbReference>
<comment type="subcellular location">
    <subcellularLocation>
        <location evidence="2">Membrane</location>
        <topology evidence="2">Multi-pass membrane protein</topology>
    </subcellularLocation>
</comment>
<feature type="compositionally biased region" description="Basic and acidic residues" evidence="14">
    <location>
        <begin position="70"/>
        <end position="84"/>
    </location>
</feature>
<feature type="domain" description="RING-type" evidence="15">
    <location>
        <begin position="380"/>
        <end position="421"/>
    </location>
</feature>
<keyword evidence="4" id="KW-0808">Transferase</keyword>
<comment type="caution">
    <text evidence="16">The sequence shown here is derived from an EMBL/GenBank/DDBJ whole genome shotgun (WGS) entry which is preliminary data.</text>
</comment>
<dbReference type="InterPro" id="IPR001841">
    <property type="entry name" value="Znf_RING"/>
</dbReference>
<evidence type="ECO:0000256" key="8">
    <source>
        <dbReference type="ARBA" id="ARBA00022786"/>
    </source>
</evidence>
<evidence type="ECO:0000256" key="7">
    <source>
        <dbReference type="ARBA" id="ARBA00022771"/>
    </source>
</evidence>
<dbReference type="OrthoDB" id="8062037at2759"/>
<dbReference type="GO" id="GO:0016020">
    <property type="term" value="C:membrane"/>
    <property type="evidence" value="ECO:0007669"/>
    <property type="project" value="UniProtKB-SubCell"/>
</dbReference>
<dbReference type="SUPFAM" id="SSF57850">
    <property type="entry name" value="RING/U-box"/>
    <property type="match status" value="1"/>
</dbReference>
<dbReference type="EC" id="2.3.2.27" evidence="3"/>
<dbReference type="PANTHER" id="PTHR45977">
    <property type="entry name" value="TARGET OF ERK KINASE MPK-1"/>
    <property type="match status" value="1"/>
</dbReference>
<comment type="catalytic activity">
    <reaction evidence="1">
        <text>S-ubiquitinyl-[E2 ubiquitin-conjugating enzyme]-L-cysteine + [acceptor protein]-L-lysine = [E2 ubiquitin-conjugating enzyme]-L-cysteine + N(6)-ubiquitinyl-[acceptor protein]-L-lysine.</text>
        <dbReference type="EC" id="2.3.2.27"/>
    </reaction>
</comment>
<feature type="region of interest" description="Disordered" evidence="14">
    <location>
        <begin position="233"/>
        <end position="272"/>
    </location>
</feature>
<evidence type="ECO:0000256" key="6">
    <source>
        <dbReference type="ARBA" id="ARBA00022723"/>
    </source>
</evidence>
<dbReference type="Proteomes" id="UP001138500">
    <property type="component" value="Unassembled WGS sequence"/>
</dbReference>
<dbReference type="GO" id="GO:0016567">
    <property type="term" value="P:protein ubiquitination"/>
    <property type="evidence" value="ECO:0007669"/>
    <property type="project" value="TreeGrafter"/>
</dbReference>
<keyword evidence="17" id="KW-1185">Reference proteome</keyword>
<dbReference type="InterPro" id="IPR013083">
    <property type="entry name" value="Znf_RING/FYVE/PHD"/>
</dbReference>
<reference evidence="16 17" key="1">
    <citation type="journal article" date="2018" name="IMA Fungus">
        <title>IMA Genome-F 10: Nine draft genome sequences of Claviceps purpurea s.lat., including C. arundinis, C. humidiphila, and C. cf. spartinae, pseudomolecules for the pitch canker pathogen Fusarium circinatum, draft genome of Davidsoniella eucalypti, Grosmannia galeiformis, Quambalaria eucalypti, and Teratosphaeria destructans.</title>
        <authorList>
            <person name="Wingfield B.D."/>
            <person name="Liu M."/>
            <person name="Nguyen H.D."/>
            <person name="Lane F.A."/>
            <person name="Morgan S.W."/>
            <person name="De Vos L."/>
            <person name="Wilken P.M."/>
            <person name="Duong T.A."/>
            <person name="Aylward J."/>
            <person name="Coetzee M.P."/>
            <person name="Dadej K."/>
            <person name="De Beer Z.W."/>
            <person name="Findlay W."/>
            <person name="Havenga M."/>
            <person name="Kolarik M."/>
            <person name="Menzies J.G."/>
            <person name="Naidoo K."/>
            <person name="Pochopski O."/>
            <person name="Shoukouhi P."/>
            <person name="Santana Q.C."/>
            <person name="Seifert K.A."/>
            <person name="Soal N."/>
            <person name="Steenkamp E.T."/>
            <person name="Tatham C.T."/>
            <person name="van der Nest M.A."/>
            <person name="Wingfield M.J."/>
        </authorList>
    </citation>
    <scope>NUCLEOTIDE SEQUENCE [LARGE SCALE GENOMIC DNA]</scope>
    <source>
        <strain evidence="16">CMW44962</strain>
    </source>
</reference>
<evidence type="ECO:0000256" key="10">
    <source>
        <dbReference type="ARBA" id="ARBA00022989"/>
    </source>
</evidence>
<evidence type="ECO:0000313" key="17">
    <source>
        <dbReference type="Proteomes" id="UP001138500"/>
    </source>
</evidence>
<dbReference type="PANTHER" id="PTHR45977:SF4">
    <property type="entry name" value="RING-TYPE DOMAIN-CONTAINING PROTEIN"/>
    <property type="match status" value="1"/>
</dbReference>
<gene>
    <name evidence="16" type="ORF">Tdes44962_MAKER06301</name>
</gene>
<feature type="coiled-coil region" evidence="13">
    <location>
        <begin position="140"/>
        <end position="206"/>
    </location>
</feature>
<dbReference type="GO" id="GO:0006511">
    <property type="term" value="P:ubiquitin-dependent protein catabolic process"/>
    <property type="evidence" value="ECO:0007669"/>
    <property type="project" value="TreeGrafter"/>
</dbReference>
<evidence type="ECO:0000256" key="2">
    <source>
        <dbReference type="ARBA" id="ARBA00004141"/>
    </source>
</evidence>
<keyword evidence="7 12" id="KW-0863">Zinc-finger</keyword>
<feature type="region of interest" description="Disordered" evidence="14">
    <location>
        <begin position="335"/>
        <end position="354"/>
    </location>
</feature>
<evidence type="ECO:0000256" key="1">
    <source>
        <dbReference type="ARBA" id="ARBA00000900"/>
    </source>
</evidence>
<dbReference type="GO" id="GO:0061630">
    <property type="term" value="F:ubiquitin protein ligase activity"/>
    <property type="evidence" value="ECO:0007669"/>
    <property type="project" value="UniProtKB-EC"/>
</dbReference>
<evidence type="ECO:0000256" key="3">
    <source>
        <dbReference type="ARBA" id="ARBA00012483"/>
    </source>
</evidence>
<evidence type="ECO:0000256" key="12">
    <source>
        <dbReference type="PROSITE-ProRule" id="PRU00175"/>
    </source>
</evidence>
<sequence length="437" mass="50013">MSDSQNTSGDRPRQADISANRAIMRSNLQALARHNRDTAASNAPPRPRRSYAETLQLMLAAAGPSSRLQPTDHEPINHHEEQPERIQPPTGVTSSVLHSLNERRRSRHGIDELMNEYEEHTNRQPASNRADFGRHIIRDLERTSRQMASTQARLEQLNARMGVQAEQARDLREQARILCEDSRRSYDEASSRFDELRNRLNDNLDQRVRDLERQFDEFDDFGELLDSHAAAFGVPPRNAPAHTPVRAGRSRPRSRSDQTLELNAPFPLTSPRMPTGAETAFNFFPPRQNSSSQQARNLETTGLYEMLFTDSDEEPALTEQRLDRLMLLRRSRDSNPYHPNFDPNNYHHPPFQGARPHQISRLETRLIIEEDKDDEGNAACTVCLEEVDVGAEVKVMKCKHWFHAGCIDDWLKNKASCPVCRADMRGNPQTDGYEAYY</sequence>
<dbReference type="PROSITE" id="PS50089">
    <property type="entry name" value="ZF_RING_2"/>
    <property type="match status" value="1"/>
</dbReference>
<evidence type="ECO:0000313" key="16">
    <source>
        <dbReference type="EMBL" id="KAH9808645.1"/>
    </source>
</evidence>
<dbReference type="AlphaFoldDB" id="A0A9W7VXL2"/>
<feature type="region of interest" description="Disordered" evidence="14">
    <location>
        <begin position="64"/>
        <end position="93"/>
    </location>
</feature>
<keyword evidence="11" id="KW-0472">Membrane</keyword>
<evidence type="ECO:0000256" key="5">
    <source>
        <dbReference type="ARBA" id="ARBA00022692"/>
    </source>
</evidence>
<keyword evidence="5" id="KW-0812">Transmembrane</keyword>
<name>A0A9W7VXL2_9PEZI</name>
<dbReference type="GO" id="GO:0008270">
    <property type="term" value="F:zinc ion binding"/>
    <property type="evidence" value="ECO:0007669"/>
    <property type="project" value="UniProtKB-KW"/>
</dbReference>
<evidence type="ECO:0000259" key="15">
    <source>
        <dbReference type="PROSITE" id="PS50089"/>
    </source>
</evidence>
<reference evidence="16 17" key="2">
    <citation type="journal article" date="2021" name="Curr. Genet.">
        <title>Genetic response to nitrogen starvation in the aggressive Eucalyptus foliar pathogen Teratosphaeria destructans.</title>
        <authorList>
            <person name="Havenga M."/>
            <person name="Wingfield B.D."/>
            <person name="Wingfield M.J."/>
            <person name="Dreyer L.L."/>
            <person name="Roets F."/>
            <person name="Aylward J."/>
        </authorList>
    </citation>
    <scope>NUCLEOTIDE SEQUENCE [LARGE SCALE GENOMIC DNA]</scope>
    <source>
        <strain evidence="16">CMW44962</strain>
    </source>
</reference>
<dbReference type="Gene3D" id="3.30.40.10">
    <property type="entry name" value="Zinc/RING finger domain, C3HC4 (zinc finger)"/>
    <property type="match status" value="1"/>
</dbReference>
<protein>
    <recommendedName>
        <fullName evidence="3">RING-type E3 ubiquitin transferase</fullName>
        <ecNumber evidence="3">2.3.2.27</ecNumber>
    </recommendedName>
</protein>
<proteinExistence type="predicted"/>
<dbReference type="CDD" id="cd16454">
    <property type="entry name" value="RING-H2_PA-TM-RING"/>
    <property type="match status" value="1"/>
</dbReference>
<evidence type="ECO:0000256" key="14">
    <source>
        <dbReference type="SAM" id="MobiDB-lite"/>
    </source>
</evidence>
<feature type="region of interest" description="Disordered" evidence="14">
    <location>
        <begin position="1"/>
        <end position="21"/>
    </location>
</feature>
<evidence type="ECO:0000256" key="9">
    <source>
        <dbReference type="ARBA" id="ARBA00022833"/>
    </source>
</evidence>
<evidence type="ECO:0000256" key="13">
    <source>
        <dbReference type="SAM" id="Coils"/>
    </source>
</evidence>
<organism evidence="16 17">
    <name type="scientific">Teratosphaeria destructans</name>
    <dbReference type="NCBI Taxonomy" id="418781"/>
    <lineage>
        <taxon>Eukaryota</taxon>
        <taxon>Fungi</taxon>
        <taxon>Dikarya</taxon>
        <taxon>Ascomycota</taxon>
        <taxon>Pezizomycotina</taxon>
        <taxon>Dothideomycetes</taxon>
        <taxon>Dothideomycetidae</taxon>
        <taxon>Mycosphaerellales</taxon>
        <taxon>Teratosphaeriaceae</taxon>
        <taxon>Teratosphaeria</taxon>
    </lineage>
</organism>
<keyword evidence="8" id="KW-0833">Ubl conjugation pathway</keyword>
<keyword evidence="13" id="KW-0175">Coiled coil</keyword>
<evidence type="ECO:0000256" key="4">
    <source>
        <dbReference type="ARBA" id="ARBA00022679"/>
    </source>
</evidence>
<dbReference type="EMBL" id="RIBY02002600">
    <property type="protein sequence ID" value="KAH9808645.1"/>
    <property type="molecule type" value="Genomic_DNA"/>
</dbReference>
<evidence type="ECO:0000256" key="11">
    <source>
        <dbReference type="ARBA" id="ARBA00023136"/>
    </source>
</evidence>
<accession>A0A9W7VXL2</accession>
<dbReference type="SMART" id="SM00184">
    <property type="entry name" value="RING"/>
    <property type="match status" value="1"/>
</dbReference>
<keyword evidence="6" id="KW-0479">Metal-binding</keyword>
<keyword evidence="9" id="KW-0862">Zinc</keyword>
<keyword evidence="10" id="KW-1133">Transmembrane helix</keyword>